<keyword evidence="1" id="KW-0175">Coiled coil</keyword>
<dbReference type="GO" id="GO:0032982">
    <property type="term" value="C:myosin filament"/>
    <property type="evidence" value="ECO:0007669"/>
    <property type="project" value="TreeGrafter"/>
</dbReference>
<evidence type="ECO:0000256" key="2">
    <source>
        <dbReference type="SAM" id="MobiDB-lite"/>
    </source>
</evidence>
<feature type="region of interest" description="Disordered" evidence="2">
    <location>
        <begin position="1099"/>
        <end position="1174"/>
    </location>
</feature>
<sequence>MYELSRVLLRAVGPEAARYEDVLLDFGDAGGTFATRPTTLFGETSTIQRPSPASVLQLQNGGGKSVLIKLIFSVVLPGLRKAVGTTSTHALANFVLAGDVSHIVLEWVHARSGRRLITGKVSAWRNGRPSADTSQLLQRWYHFRPTETNGLRGLPIVGHGRYRPLTDFCDLMQQASEADPAMEYAVFRRHGLWTDRLTDLGLDPVLFEYQRAMNADEGDAADAFAFGNDSAFINFLLRVVVPPQPPEELAALLNTYADKLSVRSDLEREKEFVEGCLVSLEPLARAREEWLKAKTQREEAAERLDDVLRRIRIRAARELEIAALRKSDRDQLRDEFRRENDRHCNLTGLVTELRRITAGMRLEEAEADEKDQRKTTEEAELADSAWQVTPAVLSCQDAATEDRRLAEIIAATHAAARPALVARDAATRHLADALTALRDQARSDAAAKEESAAELDRQAEEAQTEHDAAVATAATRAAEAAQLHREIDAIAEEVRSAVYDGRLLDGLSAGEAADEARRTLVETKARTVELETALGQVEEDLDRAGEKRLQLQMETTRADEALRSAQDELGKAIERADALAAEPGFFGLLGPDTVNLEQDVDALLERLAEVAQETDNSRAEIRLLMAGDERARTALETTELLPPSVEAIQACKTLKASGVHAWTGWEYLSAINDVERRRALARRSPGLATGIVVNQAEHFDAARRVLSDSELWPQTYVGVGTSGHLTNPPLDAGDGPFAVPVHPALYDERAAEAERSRLKHRHDLHKHQLAEATGRLDSAHRLATRLAQWREDCPAGHLERLRTQVQERQEGVEVARGRLEGVTETCARLGDERTTIRLALPPQRVLQEQHVEASRFLERLSAREALVPSLLEKERTAEQEAVADRERAAKAAARGRTHRDAAAALRRSADSLKNIAERLAQEITDLPPLDPMVAVDAPGPALPLPVLRRAYNDAVDEYRRVTVGEDLKAKAALARDRLHAAEKDVEDIAADVRKLAEQLLTGPDGSDGASRALAREAARRAVVVCRTRLVELSVITLARRSDMDVFDKPAEPVDLAPYQRPAHLGEALRLVTEAERDRQASDRVRQELRHHLDRAERDYENVRRNSEAFQDLTRVLGPGPGPDAGTGENGFEGDPGAARQRHAAVHSAHEQAREDAEKARRKERTEADKLASHAADQRFAHLDLPSKSIIIATPRSDLPDTAGQWEKALRQRLSSLDIDLNSIDRHRRSIVRQLAQQVEEALTTLRRAERLSRLPDGLGDWSGETFLQILFKAPKGDALADRLATVVDETSAEVVAGRVLQRDGISLLLRGVAAAAGSKGFRVRILKPEAVLRKTRVPVSQLKDVFSGGQVLTTAIVLYCTMAALRANERGRSTHRHSGVLFLDNPIGRASATYLLRLQQAVAGALGVQLIFTTGLEDLTVLENFPLVVRMRNEADLRAHRQYLRVHERMSGLLDASLSARGEDEGEPLAVSAVRYYRRPVQAGDPGND</sequence>
<feature type="coiled-coil region" evidence="1">
    <location>
        <begin position="534"/>
        <end position="620"/>
    </location>
</feature>
<protein>
    <recommendedName>
        <fullName evidence="4">Chromosome segregation ATPase</fullName>
    </recommendedName>
</protein>
<dbReference type="PANTHER" id="PTHR45615">
    <property type="entry name" value="MYOSIN HEAVY CHAIN, NON-MUSCLE"/>
    <property type="match status" value="1"/>
</dbReference>
<feature type="compositionally biased region" description="Basic and acidic residues" evidence="2">
    <location>
        <begin position="1147"/>
        <end position="1174"/>
    </location>
</feature>
<dbReference type="GO" id="GO:0000146">
    <property type="term" value="F:microfilament motor activity"/>
    <property type="evidence" value="ECO:0007669"/>
    <property type="project" value="TreeGrafter"/>
</dbReference>
<dbReference type="GO" id="GO:0005737">
    <property type="term" value="C:cytoplasm"/>
    <property type="evidence" value="ECO:0007669"/>
    <property type="project" value="TreeGrafter"/>
</dbReference>
<dbReference type="RefSeq" id="WP_271312523.1">
    <property type="nucleotide sequence ID" value="NZ_JABXJJ020000012.1"/>
</dbReference>
<feature type="region of interest" description="Disordered" evidence="2">
    <location>
        <begin position="441"/>
        <end position="467"/>
    </location>
</feature>
<proteinExistence type="predicted"/>
<dbReference type="GO" id="GO:0016460">
    <property type="term" value="C:myosin II complex"/>
    <property type="evidence" value="ECO:0007669"/>
    <property type="project" value="TreeGrafter"/>
</dbReference>
<evidence type="ECO:0000313" key="3">
    <source>
        <dbReference type="EMBL" id="MDI5969934.1"/>
    </source>
</evidence>
<dbReference type="PANTHER" id="PTHR45615:SF40">
    <property type="entry name" value="MYOSIN HEAVY CHAIN, NON-MUSCLE"/>
    <property type="match status" value="1"/>
</dbReference>
<evidence type="ECO:0000256" key="1">
    <source>
        <dbReference type="SAM" id="Coils"/>
    </source>
</evidence>
<organism evidence="3">
    <name type="scientific">Streptantibioticus silvisoli</name>
    <dbReference type="NCBI Taxonomy" id="2705255"/>
    <lineage>
        <taxon>Bacteria</taxon>
        <taxon>Bacillati</taxon>
        <taxon>Actinomycetota</taxon>
        <taxon>Actinomycetes</taxon>
        <taxon>Kitasatosporales</taxon>
        <taxon>Streptomycetaceae</taxon>
        <taxon>Streptantibioticus</taxon>
    </lineage>
</organism>
<feature type="coiled-coil region" evidence="1">
    <location>
        <begin position="964"/>
        <end position="998"/>
    </location>
</feature>
<accession>A0AA90H390</accession>
<dbReference type="EMBL" id="JABXJJ020000012">
    <property type="protein sequence ID" value="MDI5969934.1"/>
    <property type="molecule type" value="Genomic_DNA"/>
</dbReference>
<gene>
    <name evidence="3" type="ORF">POF50_011395</name>
</gene>
<reference evidence="3" key="1">
    <citation type="submission" date="2023-05" db="EMBL/GenBank/DDBJ databases">
        <title>Streptantibioticus silvisoli sp. nov., acidotolerant actinomycetes 1 from pine litter.</title>
        <authorList>
            <person name="Swiecimska M."/>
            <person name="Golinska P."/>
            <person name="Sangal V."/>
            <person name="Wachnowicz B."/>
            <person name="Goodfellow M."/>
        </authorList>
    </citation>
    <scope>NUCLEOTIDE SEQUENCE</scope>
    <source>
        <strain evidence="3">SL13</strain>
    </source>
</reference>
<dbReference type="GO" id="GO:0051015">
    <property type="term" value="F:actin filament binding"/>
    <property type="evidence" value="ECO:0007669"/>
    <property type="project" value="TreeGrafter"/>
</dbReference>
<name>A0AA90H390_9ACTN</name>
<evidence type="ECO:0008006" key="4">
    <source>
        <dbReference type="Google" id="ProtNLM"/>
    </source>
</evidence>
<comment type="caution">
    <text evidence="3">The sequence shown here is derived from an EMBL/GenBank/DDBJ whole genome shotgun (WGS) entry which is preliminary data.</text>
</comment>